<dbReference type="CDD" id="cd17321">
    <property type="entry name" value="MFS_MMR_MDR_like"/>
    <property type="match status" value="1"/>
</dbReference>
<feature type="transmembrane region" description="Helical" evidence="8">
    <location>
        <begin position="227"/>
        <end position="244"/>
    </location>
</feature>
<reference evidence="10 11" key="1">
    <citation type="submission" date="2016-12" db="EMBL/GenBank/DDBJ databases">
        <title>Genomic comparison of strains in the 'Actinomyces naeslundii' group.</title>
        <authorList>
            <person name="Mughal S.R."/>
            <person name="Do T."/>
            <person name="Gilbert S.C."/>
            <person name="Witherden E.A."/>
            <person name="Didelot X."/>
            <person name="Beighton D."/>
        </authorList>
    </citation>
    <scope>NUCLEOTIDE SEQUENCE [LARGE SCALE GENOMIC DNA]</scope>
    <source>
        <strain evidence="10 11">G53E</strain>
    </source>
</reference>
<dbReference type="InterPro" id="IPR011701">
    <property type="entry name" value="MFS"/>
</dbReference>
<evidence type="ECO:0000256" key="4">
    <source>
        <dbReference type="ARBA" id="ARBA00022692"/>
    </source>
</evidence>
<evidence type="ECO:0000259" key="9">
    <source>
        <dbReference type="PROSITE" id="PS50850"/>
    </source>
</evidence>
<protein>
    <submittedName>
        <fullName evidence="10">MFS transporter</fullName>
    </submittedName>
</protein>
<proteinExistence type="predicted"/>
<evidence type="ECO:0000256" key="8">
    <source>
        <dbReference type="SAM" id="Phobius"/>
    </source>
</evidence>
<evidence type="ECO:0000313" key="11">
    <source>
        <dbReference type="Proteomes" id="UP000186769"/>
    </source>
</evidence>
<dbReference type="Pfam" id="PF07690">
    <property type="entry name" value="MFS_1"/>
    <property type="match status" value="1"/>
</dbReference>
<feature type="transmembrane region" description="Helical" evidence="8">
    <location>
        <begin position="387"/>
        <end position="407"/>
    </location>
</feature>
<feature type="transmembrane region" description="Helical" evidence="8">
    <location>
        <begin position="330"/>
        <end position="352"/>
    </location>
</feature>
<feature type="transmembrane region" description="Helical" evidence="8">
    <location>
        <begin position="35"/>
        <end position="58"/>
    </location>
</feature>
<dbReference type="AlphaFoldDB" id="A0A1Q8X8X0"/>
<dbReference type="PANTHER" id="PTHR42718:SF46">
    <property type="entry name" value="BLR6921 PROTEIN"/>
    <property type="match status" value="1"/>
</dbReference>
<evidence type="ECO:0000256" key="2">
    <source>
        <dbReference type="ARBA" id="ARBA00022448"/>
    </source>
</evidence>
<feature type="transmembrane region" description="Helical" evidence="8">
    <location>
        <begin position="105"/>
        <end position="125"/>
    </location>
</feature>
<dbReference type="EMBL" id="MSKW01000014">
    <property type="protein sequence ID" value="OLO76770.1"/>
    <property type="molecule type" value="Genomic_DNA"/>
</dbReference>
<dbReference type="InterPro" id="IPR036259">
    <property type="entry name" value="MFS_trans_sf"/>
</dbReference>
<feature type="transmembrane region" description="Helical" evidence="8">
    <location>
        <begin position="131"/>
        <end position="150"/>
    </location>
</feature>
<feature type="region of interest" description="Disordered" evidence="7">
    <location>
        <begin position="1"/>
        <end position="24"/>
    </location>
</feature>
<feature type="transmembrane region" description="Helical" evidence="8">
    <location>
        <begin position="419"/>
        <end position="441"/>
    </location>
</feature>
<feature type="transmembrane region" description="Helical" evidence="8">
    <location>
        <begin position="162"/>
        <end position="183"/>
    </location>
</feature>
<organism evidence="10 11">
    <name type="scientific">Actinomyces oris</name>
    <dbReference type="NCBI Taxonomy" id="544580"/>
    <lineage>
        <taxon>Bacteria</taxon>
        <taxon>Bacillati</taxon>
        <taxon>Actinomycetota</taxon>
        <taxon>Actinomycetes</taxon>
        <taxon>Actinomycetales</taxon>
        <taxon>Actinomycetaceae</taxon>
        <taxon>Actinomyces</taxon>
    </lineage>
</organism>
<feature type="transmembrane region" description="Helical" evidence="8">
    <location>
        <begin position="78"/>
        <end position="98"/>
    </location>
</feature>
<feature type="transmembrane region" description="Helical" evidence="8">
    <location>
        <begin position="189"/>
        <end position="206"/>
    </location>
</feature>
<dbReference type="Proteomes" id="UP000186769">
    <property type="component" value="Unassembled WGS sequence"/>
</dbReference>
<dbReference type="RefSeq" id="WP_075414859.1">
    <property type="nucleotide sequence ID" value="NZ_MSKW01000014.1"/>
</dbReference>
<keyword evidence="4 8" id="KW-0812">Transmembrane</keyword>
<feature type="transmembrane region" description="Helical" evidence="8">
    <location>
        <begin position="256"/>
        <end position="273"/>
    </location>
</feature>
<keyword evidence="6 8" id="KW-0472">Membrane</keyword>
<keyword evidence="3" id="KW-1003">Cell membrane</keyword>
<name>A0A1Q8X8X0_9ACTO</name>
<feature type="transmembrane region" description="Helical" evidence="8">
    <location>
        <begin position="359"/>
        <end position="375"/>
    </location>
</feature>
<evidence type="ECO:0000313" key="10">
    <source>
        <dbReference type="EMBL" id="OLO76770.1"/>
    </source>
</evidence>
<feature type="domain" description="Major facilitator superfamily (MFS) profile" evidence="9">
    <location>
        <begin position="36"/>
        <end position="531"/>
    </location>
</feature>
<feature type="transmembrane region" description="Helical" evidence="8">
    <location>
        <begin position="294"/>
        <end position="318"/>
    </location>
</feature>
<dbReference type="GO" id="GO:0022857">
    <property type="term" value="F:transmembrane transporter activity"/>
    <property type="evidence" value="ECO:0007669"/>
    <property type="project" value="InterPro"/>
</dbReference>
<comment type="subcellular location">
    <subcellularLocation>
        <location evidence="1">Cell membrane</location>
        <topology evidence="1">Multi-pass membrane protein</topology>
    </subcellularLocation>
</comment>
<feature type="transmembrane region" description="Helical" evidence="8">
    <location>
        <begin position="506"/>
        <end position="527"/>
    </location>
</feature>
<evidence type="ECO:0000256" key="7">
    <source>
        <dbReference type="SAM" id="MobiDB-lite"/>
    </source>
</evidence>
<dbReference type="GO" id="GO:0005886">
    <property type="term" value="C:plasma membrane"/>
    <property type="evidence" value="ECO:0007669"/>
    <property type="project" value="UniProtKB-SubCell"/>
</dbReference>
<dbReference type="SUPFAM" id="SSF103473">
    <property type="entry name" value="MFS general substrate transporter"/>
    <property type="match status" value="1"/>
</dbReference>
<accession>A0A1Q8X8X0</accession>
<keyword evidence="5 8" id="KW-1133">Transmembrane helix</keyword>
<evidence type="ECO:0000256" key="6">
    <source>
        <dbReference type="ARBA" id="ARBA00023136"/>
    </source>
</evidence>
<keyword evidence="2" id="KW-0813">Transport</keyword>
<dbReference type="PROSITE" id="PS50850">
    <property type="entry name" value="MFS"/>
    <property type="match status" value="1"/>
</dbReference>
<dbReference type="Gene3D" id="1.20.1250.20">
    <property type="entry name" value="MFS general substrate transporter like domains"/>
    <property type="match status" value="1"/>
</dbReference>
<dbReference type="PANTHER" id="PTHR42718">
    <property type="entry name" value="MAJOR FACILITATOR SUPERFAMILY MULTIDRUG TRANSPORTER MFSC"/>
    <property type="match status" value="1"/>
</dbReference>
<comment type="caution">
    <text evidence="10">The sequence shown here is derived from an EMBL/GenBank/DDBJ whole genome shotgun (WGS) entry which is preliminary data.</text>
</comment>
<sequence length="533" mass="56456">MTSPVASTLKERTESAQETQEETTVMTARRPNRRAVMVSAVLTQLMIVLDLTIIAIALPHMQEDLGMTVSQSPWTVTGYSLAFGGLVLFGGRLCAVVGIRRSYQVGLIGFGIASLAAGMATSFPVLLAARVAQGCFGALLAPTSQSLLNVTFTERTERERVFAIFGATGGLGAAVGLLVGGALTDWFSWRWALYINILLAAAALLIGQRSLPPADQRDRGSRITDDLSGLVLGCGACFSAVYGLDRAQQTSWTSTSTVSWLALGGIAAALFVVRERFANRPVLPLSMMALPVRAASYATQFVVGAAQMGAIIYLTYYMQNHFGYSPLKSGVVFLPMVLALIATAIPAGRIIVPRLGARGTLPLGLAVLAGSFLIFSRMTTESTYEHVALPGLIVFGMGLGLTMPVTFNSGTRGVDAKRTGLASAILSAAQQIGGSFGVALMTSYATQHAQDYVTDHAAGVRAEAMEAMMRAQALPQSPTGKQIIETLKAQLVDRAQIEAYSGGFTMMTWLLAGAATVLVACGIGLSLRRRRRR</sequence>
<evidence type="ECO:0000256" key="3">
    <source>
        <dbReference type="ARBA" id="ARBA00022475"/>
    </source>
</evidence>
<evidence type="ECO:0000256" key="5">
    <source>
        <dbReference type="ARBA" id="ARBA00022989"/>
    </source>
</evidence>
<gene>
    <name evidence="10" type="ORF">BKH15_07745</name>
</gene>
<dbReference type="Gene3D" id="1.20.1720.10">
    <property type="entry name" value="Multidrug resistance protein D"/>
    <property type="match status" value="1"/>
</dbReference>
<dbReference type="InterPro" id="IPR020846">
    <property type="entry name" value="MFS_dom"/>
</dbReference>
<evidence type="ECO:0000256" key="1">
    <source>
        <dbReference type="ARBA" id="ARBA00004651"/>
    </source>
</evidence>